<dbReference type="Proteomes" id="UP000215559">
    <property type="component" value="Unassembled WGS sequence"/>
</dbReference>
<protein>
    <recommendedName>
        <fullName evidence="6">Mucoidy inhibitor MuiA family protein</fullName>
    </recommendedName>
</protein>
<evidence type="ECO:0000313" key="5">
    <source>
        <dbReference type="Proteomes" id="UP000215559"/>
    </source>
</evidence>
<name>A0A235BT29_UNCW3</name>
<dbReference type="Pfam" id="PF13600">
    <property type="entry name" value="DUF4140"/>
    <property type="match status" value="1"/>
</dbReference>
<dbReference type="Pfam" id="PF13598">
    <property type="entry name" value="DUF4139"/>
    <property type="match status" value="1"/>
</dbReference>
<sequence length="521" mass="58203">MISLLLAILGLTVSSKVDSVVVYPNQVAVVRTAKVTVSGPGELVFPGLPGALQDNSVRIKAPAMKIGEVQVKRGYISEPTPSVKALEIRVKALEDSLGKIDDEQAVLKAKEEFLKSIKLGAPEIISKELQQGKVSAQSWRGALSFMADELSKANAKALKLKRKHEAVDKKLKAGRQEYQDARARIENRKEIRFDYGADAGTYHIRLSYIIRNGANWLPYYELRARPANGKVEVAYFAKLIQKTGEDWNRVKVVLSTARPMLGAFAPEPRPWLLSLWEQVRHALGGAQEKSVEFDRLPASIKPMPPGAQTVNVVETGISLQYVIPGRVTLASGEPVKKLRLHETRLPAEFSYYTLAKAKAQAFLQGELVNATDFVFLAGEGNTYVGDEYTGSTYLPAVAPEESTEVSFGVDERVKVKRELVKSFKSRHGLFSKTEKMQFVYKTTVENYHPKPIKIRIVEQVPVSKQKEIKVTVTKVEPKFLEQDKDKGTYTWKPELEPKGKFEINLEFAVEYPTGRRVQGLY</sequence>
<dbReference type="EMBL" id="NOZP01000106">
    <property type="protein sequence ID" value="OYD15394.1"/>
    <property type="molecule type" value="Genomic_DNA"/>
</dbReference>
<keyword evidence="1" id="KW-0175">Coiled coil</keyword>
<dbReference type="InterPro" id="IPR025554">
    <property type="entry name" value="DUF4140"/>
</dbReference>
<accession>A0A235BT29</accession>
<evidence type="ECO:0000259" key="3">
    <source>
        <dbReference type="Pfam" id="PF13600"/>
    </source>
</evidence>
<gene>
    <name evidence="4" type="ORF">CH330_05820</name>
</gene>
<evidence type="ECO:0000313" key="4">
    <source>
        <dbReference type="EMBL" id="OYD15394.1"/>
    </source>
</evidence>
<evidence type="ECO:0000256" key="1">
    <source>
        <dbReference type="SAM" id="Coils"/>
    </source>
</evidence>
<dbReference type="PANTHER" id="PTHR31005:SF8">
    <property type="entry name" value="DUF4139 DOMAIN-CONTAINING PROTEIN"/>
    <property type="match status" value="1"/>
</dbReference>
<dbReference type="InterPro" id="IPR011935">
    <property type="entry name" value="CHP02231"/>
</dbReference>
<feature type="coiled-coil region" evidence="1">
    <location>
        <begin position="143"/>
        <end position="170"/>
    </location>
</feature>
<evidence type="ECO:0000259" key="2">
    <source>
        <dbReference type="Pfam" id="PF13598"/>
    </source>
</evidence>
<organism evidence="4 5">
    <name type="scientific">candidate division WOR-3 bacterium JGI_Cruoil_03_51_56</name>
    <dbReference type="NCBI Taxonomy" id="1973747"/>
    <lineage>
        <taxon>Bacteria</taxon>
        <taxon>Bacteria division WOR-3</taxon>
    </lineage>
</organism>
<feature type="domain" description="DUF4139" evidence="2">
    <location>
        <begin position="205"/>
        <end position="512"/>
    </location>
</feature>
<proteinExistence type="predicted"/>
<comment type="caution">
    <text evidence="4">The sequence shown here is derived from an EMBL/GenBank/DDBJ whole genome shotgun (WGS) entry which is preliminary data.</text>
</comment>
<evidence type="ECO:0008006" key="6">
    <source>
        <dbReference type="Google" id="ProtNLM"/>
    </source>
</evidence>
<dbReference type="AlphaFoldDB" id="A0A235BT29"/>
<dbReference type="NCBIfam" id="TIGR02231">
    <property type="entry name" value="mucoidy inhibitor MuiA family protein"/>
    <property type="match status" value="1"/>
</dbReference>
<feature type="domain" description="DUF4140" evidence="3">
    <location>
        <begin position="20"/>
        <end position="114"/>
    </location>
</feature>
<dbReference type="InterPro" id="IPR037291">
    <property type="entry name" value="DUF4139"/>
</dbReference>
<reference evidence="4 5" key="1">
    <citation type="submission" date="2017-07" db="EMBL/GenBank/DDBJ databases">
        <title>Recovery of genomes from metagenomes via a dereplication, aggregation, and scoring strategy.</title>
        <authorList>
            <person name="Sieber C.M."/>
            <person name="Probst A.J."/>
            <person name="Sharrar A."/>
            <person name="Thomas B.C."/>
            <person name="Hess M."/>
            <person name="Tringe S.G."/>
            <person name="Banfield J.F."/>
        </authorList>
    </citation>
    <scope>NUCLEOTIDE SEQUENCE [LARGE SCALE GENOMIC DNA]</scope>
    <source>
        <strain evidence="4">JGI_Cruoil_03_51_56</strain>
    </source>
</reference>
<dbReference type="PANTHER" id="PTHR31005">
    <property type="entry name" value="DUF4139 DOMAIN-CONTAINING PROTEIN"/>
    <property type="match status" value="1"/>
</dbReference>